<feature type="compositionally biased region" description="Basic and acidic residues" evidence="1">
    <location>
        <begin position="29"/>
        <end position="42"/>
    </location>
</feature>
<dbReference type="AlphaFoldDB" id="K1DY70"/>
<protein>
    <submittedName>
        <fullName evidence="2">Uncharacterized protein</fullName>
    </submittedName>
</protein>
<comment type="caution">
    <text evidence="2">The sequence shown here is derived from an EMBL/GenBank/DDBJ whole genome shotgun (WGS) entry which is preliminary data.</text>
</comment>
<name>K1DY70_9MICO</name>
<proteinExistence type="predicted"/>
<dbReference type="Proteomes" id="UP000004474">
    <property type="component" value="Unassembled WGS sequence"/>
</dbReference>
<evidence type="ECO:0000313" key="2">
    <source>
        <dbReference type="EMBL" id="EKA61530.1"/>
    </source>
</evidence>
<sequence>MAAQALLDEVLREVVGDGDQGGVVEESDEAGHAEEGATRDGDTVGVQGLEGGAPHLTEVDLVGHGRTPQIPAARWPIDSLSALILPR</sequence>
<dbReference type="PATRIC" id="fig|1210046.3.peg.1369"/>
<gene>
    <name evidence="2" type="ORF">B277_07071</name>
</gene>
<dbReference type="EMBL" id="ALWX01000024">
    <property type="protein sequence ID" value="EKA61530.1"/>
    <property type="molecule type" value="Genomic_DNA"/>
</dbReference>
<accession>K1DY70</accession>
<evidence type="ECO:0000256" key="1">
    <source>
        <dbReference type="SAM" id="MobiDB-lite"/>
    </source>
</evidence>
<reference evidence="2 3" key="1">
    <citation type="journal article" date="2012" name="J. Bacteriol.">
        <title>Genome Sequence of Janibacter hoylei MTCC8307, Isolated from the Stratospheric Air.</title>
        <authorList>
            <person name="Pawar S.P."/>
            <person name="Dhotre D.P."/>
            <person name="Shetty S.A."/>
            <person name="Chowdhury S.P."/>
            <person name="Chaudhari B.L."/>
            <person name="Shouche Y.S."/>
        </authorList>
    </citation>
    <scope>NUCLEOTIDE SEQUENCE [LARGE SCALE GENOMIC DNA]</scope>
    <source>
        <strain evidence="2 3">PVAS-1</strain>
    </source>
</reference>
<organism evidence="2 3">
    <name type="scientific">Janibacter hoylei PVAS-1</name>
    <dbReference type="NCBI Taxonomy" id="1210046"/>
    <lineage>
        <taxon>Bacteria</taxon>
        <taxon>Bacillati</taxon>
        <taxon>Actinomycetota</taxon>
        <taxon>Actinomycetes</taxon>
        <taxon>Micrococcales</taxon>
        <taxon>Intrasporangiaceae</taxon>
        <taxon>Janibacter</taxon>
    </lineage>
</organism>
<feature type="region of interest" description="Disordered" evidence="1">
    <location>
        <begin position="17"/>
        <end position="51"/>
    </location>
</feature>
<evidence type="ECO:0000313" key="3">
    <source>
        <dbReference type="Proteomes" id="UP000004474"/>
    </source>
</evidence>